<dbReference type="InterPro" id="IPR011701">
    <property type="entry name" value="MFS"/>
</dbReference>
<dbReference type="PANTHER" id="PTHR23501:SF197">
    <property type="entry name" value="COMD"/>
    <property type="match status" value="1"/>
</dbReference>
<dbReference type="Proteomes" id="UP000650224">
    <property type="component" value="Unassembled WGS sequence"/>
</dbReference>
<dbReference type="InterPro" id="IPR004638">
    <property type="entry name" value="EmrB-like"/>
</dbReference>
<keyword evidence="4" id="KW-1003">Cell membrane</keyword>
<dbReference type="Gene3D" id="1.20.1720.10">
    <property type="entry name" value="Multidrug resistance protein D"/>
    <property type="match status" value="1"/>
</dbReference>
<feature type="domain" description="Major facilitator superfamily (MFS) profile" evidence="9">
    <location>
        <begin position="43"/>
        <end position="537"/>
    </location>
</feature>
<dbReference type="Pfam" id="PF07690">
    <property type="entry name" value="MFS_1"/>
    <property type="match status" value="1"/>
</dbReference>
<feature type="transmembrane region" description="Helical" evidence="8">
    <location>
        <begin position="514"/>
        <end position="532"/>
    </location>
</feature>
<evidence type="ECO:0000256" key="5">
    <source>
        <dbReference type="ARBA" id="ARBA00022692"/>
    </source>
</evidence>
<evidence type="ECO:0000256" key="7">
    <source>
        <dbReference type="ARBA" id="ARBA00023136"/>
    </source>
</evidence>
<feature type="transmembrane region" description="Helical" evidence="8">
    <location>
        <begin position="196"/>
        <end position="216"/>
    </location>
</feature>
<comment type="similarity">
    <text evidence="2">Belongs to the major facilitator superfamily. TCR/Tet family.</text>
</comment>
<feature type="transmembrane region" description="Helical" evidence="8">
    <location>
        <begin position="166"/>
        <end position="184"/>
    </location>
</feature>
<dbReference type="FunFam" id="1.20.1720.10:FF:000004">
    <property type="entry name" value="EmrB/QacA family drug resistance transporter"/>
    <property type="match status" value="1"/>
</dbReference>
<evidence type="ECO:0000259" key="9">
    <source>
        <dbReference type="PROSITE" id="PS50850"/>
    </source>
</evidence>
<feature type="transmembrane region" description="Helical" evidence="8">
    <location>
        <begin position="337"/>
        <end position="356"/>
    </location>
</feature>
<reference evidence="10 11" key="1">
    <citation type="submission" date="2020-08" db="EMBL/GenBank/DDBJ databases">
        <title>A Genomic Blueprint of the Chicken Gut Microbiome.</title>
        <authorList>
            <person name="Gilroy R."/>
            <person name="Ravi A."/>
            <person name="Getino M."/>
            <person name="Pursley I."/>
            <person name="Horton D.L."/>
            <person name="Alikhan N.-F."/>
            <person name="Baker D."/>
            <person name="Gharbi K."/>
            <person name="Hall N."/>
            <person name="Watson M."/>
            <person name="Adriaenssens E.M."/>
            <person name="Foster-Nyarko E."/>
            <person name="Jarju S."/>
            <person name="Secka A."/>
            <person name="Antonio M."/>
            <person name="Oren A."/>
            <person name="Chaudhuri R."/>
            <person name="La Ragione R.M."/>
            <person name="Hildebrand F."/>
            <person name="Pallen M.J."/>
        </authorList>
    </citation>
    <scope>NUCLEOTIDE SEQUENCE [LARGE SCALE GENOMIC DNA]</scope>
    <source>
        <strain evidence="10 11">Sa1YVA5</strain>
    </source>
</reference>
<dbReference type="PRINTS" id="PR01036">
    <property type="entry name" value="TCRTETB"/>
</dbReference>
<feature type="transmembrane region" description="Helical" evidence="8">
    <location>
        <begin position="108"/>
        <end position="127"/>
    </location>
</feature>
<keyword evidence="5 8" id="KW-0812">Transmembrane</keyword>
<comment type="caution">
    <text evidence="10">The sequence shown here is derived from an EMBL/GenBank/DDBJ whole genome shotgun (WGS) entry which is preliminary data.</text>
</comment>
<name>A0A8I0HPA8_9CORY</name>
<organism evidence="10 11">
    <name type="scientific">Corynebacterium gallinarum</name>
    <dbReference type="NCBI Taxonomy" id="2762214"/>
    <lineage>
        <taxon>Bacteria</taxon>
        <taxon>Bacillati</taxon>
        <taxon>Actinomycetota</taxon>
        <taxon>Actinomycetes</taxon>
        <taxon>Mycobacteriales</taxon>
        <taxon>Corynebacteriaceae</taxon>
        <taxon>Corynebacterium</taxon>
    </lineage>
</organism>
<feature type="transmembrane region" description="Helical" evidence="8">
    <location>
        <begin position="133"/>
        <end position="154"/>
    </location>
</feature>
<evidence type="ECO:0000256" key="6">
    <source>
        <dbReference type="ARBA" id="ARBA00022989"/>
    </source>
</evidence>
<keyword evidence="7 8" id="KW-0472">Membrane</keyword>
<dbReference type="AlphaFoldDB" id="A0A8I0HPA8"/>
<evidence type="ECO:0000256" key="4">
    <source>
        <dbReference type="ARBA" id="ARBA00022475"/>
    </source>
</evidence>
<feature type="transmembrane region" description="Helical" evidence="8">
    <location>
        <begin position="42"/>
        <end position="65"/>
    </location>
</feature>
<dbReference type="GO" id="GO:0005886">
    <property type="term" value="C:plasma membrane"/>
    <property type="evidence" value="ECO:0007669"/>
    <property type="project" value="UniProtKB-SubCell"/>
</dbReference>
<feature type="transmembrane region" description="Helical" evidence="8">
    <location>
        <begin position="434"/>
        <end position="453"/>
    </location>
</feature>
<feature type="transmembrane region" description="Helical" evidence="8">
    <location>
        <begin position="363"/>
        <end position="385"/>
    </location>
</feature>
<evidence type="ECO:0000313" key="10">
    <source>
        <dbReference type="EMBL" id="MBD8029618.1"/>
    </source>
</evidence>
<dbReference type="EMBL" id="JACSPR010000002">
    <property type="protein sequence ID" value="MBD8029618.1"/>
    <property type="molecule type" value="Genomic_DNA"/>
</dbReference>
<evidence type="ECO:0000313" key="11">
    <source>
        <dbReference type="Proteomes" id="UP000650224"/>
    </source>
</evidence>
<dbReference type="PANTHER" id="PTHR23501">
    <property type="entry name" value="MAJOR FACILITATOR SUPERFAMILY"/>
    <property type="match status" value="1"/>
</dbReference>
<dbReference type="SUPFAM" id="SSF103473">
    <property type="entry name" value="MFS general substrate transporter"/>
    <property type="match status" value="2"/>
</dbReference>
<dbReference type="Gene3D" id="1.20.1250.20">
    <property type="entry name" value="MFS general substrate transporter like domains"/>
    <property type="match status" value="1"/>
</dbReference>
<comment type="subcellular location">
    <subcellularLocation>
        <location evidence="1">Cell membrane</location>
        <topology evidence="1">Multi-pass membrane protein</topology>
    </subcellularLocation>
</comment>
<feature type="transmembrane region" description="Helical" evidence="8">
    <location>
        <begin position="297"/>
        <end position="317"/>
    </location>
</feature>
<feature type="transmembrane region" description="Helical" evidence="8">
    <location>
        <begin position="256"/>
        <end position="277"/>
    </location>
</feature>
<dbReference type="NCBIfam" id="TIGR00711">
    <property type="entry name" value="efflux_EmrB"/>
    <property type="match status" value="1"/>
</dbReference>
<accession>A0A8I0HPA8</accession>
<dbReference type="PROSITE" id="PS50850">
    <property type="entry name" value="MFS"/>
    <property type="match status" value="1"/>
</dbReference>
<sequence length="542" mass="57544">MTQIDKERDIATASALDAVNATSQSSVVPEAAQTAAKKNLPLIIAALMLTMLLSALGQTIFGAALPTIVGELGGVNHMSWVVTAFLLGQTISLPIFGKLGDQFGRKYLFMFSIALFVVGSAVGAMAQSMAVLIVARAMQGVAGGGLMILSQAILADVTTARERAKYMGIMGSVFGLSSVLGPLLGGWFTDGPGWRWGLWFNVPLGIVALISIAAFLKLPVRARGKITIDWLGGVFLAIATTATVLTVTWGGNEYDWGSPMIIGMIITAVVATVIFVFVERRAIDPLVPMFLFRNRNFVLTAVAGVGVGLFMMGTLAYMPTYLQMVHGLNPTEAGLMLIPMMIGLIGTSTIVGSLVSKTGKYKWYPFTGMLIMVVALFLLSTLSPADTLVTIGIYFFIFGFGLGMAMQILVLIVQNSFPIAIVGTATGANNFFRQIGGAVGSAFIGGLFTSNLISRFNENVPAAVASMGEEGADFAARMADGSAMQNLTPQMLETLPAVIRDAIQLAYNDALTPVFFMLVPVAVLAAVLLFFIKEEHLKETID</sequence>
<dbReference type="RefSeq" id="WP_191732828.1">
    <property type="nucleotide sequence ID" value="NZ_JACSPR010000002.1"/>
</dbReference>
<evidence type="ECO:0000256" key="1">
    <source>
        <dbReference type="ARBA" id="ARBA00004651"/>
    </source>
</evidence>
<dbReference type="CDD" id="cd17502">
    <property type="entry name" value="MFS_Azr1_MDR_like"/>
    <property type="match status" value="1"/>
</dbReference>
<keyword evidence="3" id="KW-0813">Transport</keyword>
<feature type="transmembrane region" description="Helical" evidence="8">
    <location>
        <begin position="77"/>
        <end position="96"/>
    </location>
</feature>
<dbReference type="GO" id="GO:0022857">
    <property type="term" value="F:transmembrane transporter activity"/>
    <property type="evidence" value="ECO:0007669"/>
    <property type="project" value="InterPro"/>
</dbReference>
<proteinExistence type="inferred from homology"/>
<dbReference type="InterPro" id="IPR036259">
    <property type="entry name" value="MFS_trans_sf"/>
</dbReference>
<keyword evidence="11" id="KW-1185">Reference proteome</keyword>
<feature type="transmembrane region" description="Helical" evidence="8">
    <location>
        <begin position="391"/>
        <end position="413"/>
    </location>
</feature>
<dbReference type="InterPro" id="IPR020846">
    <property type="entry name" value="MFS_dom"/>
</dbReference>
<feature type="transmembrane region" description="Helical" evidence="8">
    <location>
        <begin position="228"/>
        <end position="250"/>
    </location>
</feature>
<evidence type="ECO:0000256" key="8">
    <source>
        <dbReference type="SAM" id="Phobius"/>
    </source>
</evidence>
<keyword evidence="6 8" id="KW-1133">Transmembrane helix</keyword>
<evidence type="ECO:0000256" key="2">
    <source>
        <dbReference type="ARBA" id="ARBA00007520"/>
    </source>
</evidence>
<gene>
    <name evidence="10" type="ORF">H9627_04620</name>
</gene>
<evidence type="ECO:0000256" key="3">
    <source>
        <dbReference type="ARBA" id="ARBA00022448"/>
    </source>
</evidence>
<protein>
    <submittedName>
        <fullName evidence="10">MFS transporter</fullName>
    </submittedName>
</protein>